<dbReference type="AlphaFoldDB" id="A0A1E3X2J9"/>
<evidence type="ECO:0000313" key="1">
    <source>
        <dbReference type="EMBL" id="ODS29866.1"/>
    </source>
</evidence>
<protein>
    <recommendedName>
        <fullName evidence="3">Transcriptional regulator</fullName>
    </recommendedName>
</protein>
<evidence type="ECO:0000313" key="2">
    <source>
        <dbReference type="Proteomes" id="UP000094056"/>
    </source>
</evidence>
<evidence type="ECO:0008006" key="3">
    <source>
        <dbReference type="Google" id="ProtNLM"/>
    </source>
</evidence>
<dbReference type="Proteomes" id="UP000094056">
    <property type="component" value="Unassembled WGS sequence"/>
</dbReference>
<sequence length="281" mass="33235">MSNFVSMIVKKNTAKNSHFPELTGKLYRAFQHQRIVYREDVIEFYGGDVKKSDLNIHRLLKSERAIRIKANVYYFKTPQEFYDGDVLVDPLLIAGKVHPQGVIAYHTALRVTGIAYSVSTHYQVGIPKEEKQTPRPFEFQNVFYRFYRTDLSFGLEEAVIHDVTVPYFSKERILLEGLMYQDRFLGIAELLQSVEGFPYVNPDDLLEILPNYPVKTAAMRLGWLLERFQKKWYITEEVLNKLEKYRSVTRLFLVPNKRKYNKLERRWNLMVPKTLDYLDEM</sequence>
<name>A0A1E3X2J9_9BACT</name>
<comment type="caution">
    <text evidence="1">The sequence shown here is derived from an EMBL/GenBank/DDBJ whole genome shotgun (WGS) entry which is preliminary data.</text>
</comment>
<accession>A0A1E3X2J9</accession>
<reference evidence="1 2" key="1">
    <citation type="submission" date="2016-07" db="EMBL/GenBank/DDBJ databases">
        <title>Draft genome of Scalindua rubra, obtained from a brine-seawater interface in the Red Sea, sheds light on salt adaptation in anammox bacteria.</title>
        <authorList>
            <person name="Speth D.R."/>
            <person name="Lagkouvardos I."/>
            <person name="Wang Y."/>
            <person name="Qian P.-Y."/>
            <person name="Dutilh B.E."/>
            <person name="Jetten M.S."/>
        </authorList>
    </citation>
    <scope>NUCLEOTIDE SEQUENCE [LARGE SCALE GENOMIC DNA]</scope>
    <source>
        <strain evidence="1">BSI-1</strain>
    </source>
</reference>
<proteinExistence type="predicted"/>
<dbReference type="EMBL" id="MAYW01000350">
    <property type="protein sequence ID" value="ODS29866.1"/>
    <property type="molecule type" value="Genomic_DNA"/>
</dbReference>
<organism evidence="1 2">
    <name type="scientific">Candidatus Scalindua rubra</name>
    <dbReference type="NCBI Taxonomy" id="1872076"/>
    <lineage>
        <taxon>Bacteria</taxon>
        <taxon>Pseudomonadati</taxon>
        <taxon>Planctomycetota</taxon>
        <taxon>Candidatus Brocadiia</taxon>
        <taxon>Candidatus Brocadiales</taxon>
        <taxon>Candidatus Scalinduaceae</taxon>
        <taxon>Candidatus Scalindua</taxon>
    </lineage>
</organism>
<gene>
    <name evidence="1" type="ORF">SCARUB_05031</name>
</gene>